<evidence type="ECO:0000313" key="5">
    <source>
        <dbReference type="Proteomes" id="UP000325313"/>
    </source>
</evidence>
<gene>
    <name evidence="2" type="ORF">PGT21_015113</name>
    <name evidence="3" type="ORF">PGTUg99_030161</name>
</gene>
<dbReference type="OrthoDB" id="2508245at2759"/>
<proteinExistence type="predicted"/>
<protein>
    <submittedName>
        <fullName evidence="3">Uncharacterized protein</fullName>
    </submittedName>
</protein>
<dbReference type="EMBL" id="VDEP01000506">
    <property type="protein sequence ID" value="KAA1068256.1"/>
    <property type="molecule type" value="Genomic_DNA"/>
</dbReference>
<evidence type="ECO:0000256" key="1">
    <source>
        <dbReference type="SAM" id="SignalP"/>
    </source>
</evidence>
<dbReference type="Proteomes" id="UP000325313">
    <property type="component" value="Unassembled WGS sequence"/>
</dbReference>
<accession>A0A5B0LW10</accession>
<keyword evidence="1" id="KW-0732">Signal</keyword>
<comment type="caution">
    <text evidence="3">The sequence shown here is derived from an EMBL/GenBank/DDBJ whole genome shotgun (WGS) entry which is preliminary data.</text>
</comment>
<evidence type="ECO:0000313" key="2">
    <source>
        <dbReference type="EMBL" id="KAA1064795.1"/>
    </source>
</evidence>
<feature type="signal peptide" evidence="1">
    <location>
        <begin position="1"/>
        <end position="19"/>
    </location>
</feature>
<evidence type="ECO:0000313" key="3">
    <source>
        <dbReference type="EMBL" id="KAA1068256.1"/>
    </source>
</evidence>
<dbReference type="AlphaFoldDB" id="A0A5B0LW10"/>
<dbReference type="EMBL" id="VSWC01000197">
    <property type="protein sequence ID" value="KAA1064795.1"/>
    <property type="molecule type" value="Genomic_DNA"/>
</dbReference>
<keyword evidence="4" id="KW-1185">Reference proteome</keyword>
<reference evidence="4 5" key="1">
    <citation type="submission" date="2019-05" db="EMBL/GenBank/DDBJ databases">
        <title>Emergence of the Ug99 lineage of the wheat stem rust pathogen through somatic hybridization.</title>
        <authorList>
            <person name="Li F."/>
            <person name="Upadhyaya N.M."/>
            <person name="Sperschneider J."/>
            <person name="Matny O."/>
            <person name="Nguyen-Phuc H."/>
            <person name="Mago R."/>
            <person name="Raley C."/>
            <person name="Miller M.E."/>
            <person name="Silverstein K.A.T."/>
            <person name="Henningsen E."/>
            <person name="Hirsch C.D."/>
            <person name="Visser B."/>
            <person name="Pretorius Z.A."/>
            <person name="Steffenson B.J."/>
            <person name="Schwessinger B."/>
            <person name="Dodds P.N."/>
            <person name="Figueroa M."/>
        </authorList>
    </citation>
    <scope>NUCLEOTIDE SEQUENCE [LARGE SCALE GENOMIC DNA]</scope>
    <source>
        <strain evidence="2">21-0</strain>
        <strain evidence="3 5">Ug99</strain>
    </source>
</reference>
<dbReference type="Proteomes" id="UP000324748">
    <property type="component" value="Unassembled WGS sequence"/>
</dbReference>
<organism evidence="3 5">
    <name type="scientific">Puccinia graminis f. sp. tritici</name>
    <dbReference type="NCBI Taxonomy" id="56615"/>
    <lineage>
        <taxon>Eukaryota</taxon>
        <taxon>Fungi</taxon>
        <taxon>Dikarya</taxon>
        <taxon>Basidiomycota</taxon>
        <taxon>Pucciniomycotina</taxon>
        <taxon>Pucciniomycetes</taxon>
        <taxon>Pucciniales</taxon>
        <taxon>Pucciniaceae</taxon>
        <taxon>Puccinia</taxon>
    </lineage>
</organism>
<feature type="chain" id="PRO_5036137078" evidence="1">
    <location>
        <begin position="20"/>
        <end position="99"/>
    </location>
</feature>
<evidence type="ECO:0000313" key="4">
    <source>
        <dbReference type="Proteomes" id="UP000324748"/>
    </source>
</evidence>
<name>A0A5B0LW10_PUCGR</name>
<sequence length="99" mass="10899">MNILLYLILLGTFVHLNLATPLFWEPLDFNFSSFGRLGALIKAVSQTNECFEHVPKSNPAIPILRSKSPGGIPHVSTVTAFRDDAGAPIRKSQLPMHNT</sequence>